<feature type="region of interest" description="Disordered" evidence="14">
    <location>
        <begin position="41"/>
        <end position="62"/>
    </location>
</feature>
<name>A0A0G2HA03_9PEZI</name>
<evidence type="ECO:0000256" key="9">
    <source>
        <dbReference type="ARBA" id="ARBA00022723"/>
    </source>
</evidence>
<dbReference type="EC" id="3.6.1.28" evidence="6"/>
<dbReference type="PANTHER" id="PTHR14586:SF1">
    <property type="entry name" value="THIAMINE-TRIPHOSPHATASE"/>
    <property type="match status" value="1"/>
</dbReference>
<comment type="catalytic activity">
    <reaction evidence="13">
        <text>thiamine triphosphate + H2O = thiamine diphosphate + phosphate + H(+)</text>
        <dbReference type="Rhea" id="RHEA:11744"/>
        <dbReference type="ChEBI" id="CHEBI:15377"/>
        <dbReference type="ChEBI" id="CHEBI:15378"/>
        <dbReference type="ChEBI" id="CHEBI:43474"/>
        <dbReference type="ChEBI" id="CHEBI:58937"/>
        <dbReference type="ChEBI" id="CHEBI:58938"/>
        <dbReference type="EC" id="3.6.1.28"/>
    </reaction>
</comment>
<dbReference type="CDD" id="cd07758">
    <property type="entry name" value="ThTPase"/>
    <property type="match status" value="1"/>
</dbReference>
<evidence type="ECO:0000256" key="14">
    <source>
        <dbReference type="SAM" id="MobiDB-lite"/>
    </source>
</evidence>
<evidence type="ECO:0000256" key="6">
    <source>
        <dbReference type="ARBA" id="ARBA00012378"/>
    </source>
</evidence>
<comment type="caution">
    <text evidence="16">The sequence shown here is derived from an EMBL/GenBank/DDBJ whole genome shotgun (WGS) entry which is preliminary data.</text>
</comment>
<dbReference type="GO" id="GO:0050333">
    <property type="term" value="F:thiamine triphosphate phosphatase activity"/>
    <property type="evidence" value="ECO:0007669"/>
    <property type="project" value="UniProtKB-EC"/>
</dbReference>
<dbReference type="InterPro" id="IPR012177">
    <property type="entry name" value="ThTPase_euk"/>
</dbReference>
<feature type="compositionally biased region" description="Low complexity" evidence="14">
    <location>
        <begin position="47"/>
        <end position="61"/>
    </location>
</feature>
<keyword evidence="12" id="KW-0007">Acetylation</keyword>
<reference evidence="16 17" key="1">
    <citation type="submission" date="2015-05" db="EMBL/GenBank/DDBJ databases">
        <title>Distinctive expansion of gene families associated with plant cell wall degradation and secondary metabolism in the genomes of grapevine trunk pathogens.</title>
        <authorList>
            <person name="Lawrence D.P."/>
            <person name="Travadon R."/>
            <person name="Rolshausen P.E."/>
            <person name="Baumgartner K."/>
        </authorList>
    </citation>
    <scope>NUCLEOTIDE SEQUENCE [LARGE SCALE GENOMIC DNA]</scope>
    <source>
        <strain evidence="16">DA912</strain>
    </source>
</reference>
<organism evidence="16 17">
    <name type="scientific">Diaporthe ampelina</name>
    <dbReference type="NCBI Taxonomy" id="1214573"/>
    <lineage>
        <taxon>Eukaryota</taxon>
        <taxon>Fungi</taxon>
        <taxon>Dikarya</taxon>
        <taxon>Ascomycota</taxon>
        <taxon>Pezizomycotina</taxon>
        <taxon>Sordariomycetes</taxon>
        <taxon>Sordariomycetidae</taxon>
        <taxon>Diaporthales</taxon>
        <taxon>Diaporthaceae</taxon>
        <taxon>Diaporthe</taxon>
    </lineage>
</organism>
<dbReference type="InterPro" id="IPR033469">
    <property type="entry name" value="CYTH-like_dom_sf"/>
</dbReference>
<dbReference type="AlphaFoldDB" id="A0A0G2HA03"/>
<dbReference type="SMART" id="SM01118">
    <property type="entry name" value="CYTH"/>
    <property type="match status" value="1"/>
</dbReference>
<dbReference type="OrthoDB" id="442176at2759"/>
<evidence type="ECO:0000313" key="17">
    <source>
        <dbReference type="Proteomes" id="UP000034680"/>
    </source>
</evidence>
<dbReference type="InterPro" id="IPR039582">
    <property type="entry name" value="THTPA"/>
</dbReference>
<keyword evidence="10" id="KW-0378">Hydrolase</keyword>
<dbReference type="GO" id="GO:0006772">
    <property type="term" value="P:thiamine metabolic process"/>
    <property type="evidence" value="ECO:0007669"/>
    <property type="project" value="InterPro"/>
</dbReference>
<reference evidence="16 17" key="2">
    <citation type="submission" date="2015-05" db="EMBL/GenBank/DDBJ databases">
        <authorList>
            <person name="Morales-Cruz A."/>
            <person name="Amrine K.C."/>
            <person name="Cantu D."/>
        </authorList>
    </citation>
    <scope>NUCLEOTIDE SEQUENCE [LARGE SCALE GENOMIC DNA]</scope>
    <source>
        <strain evidence="16">DA912</strain>
    </source>
</reference>
<protein>
    <recommendedName>
        <fullName evidence="7">Thiamine-triphosphatase</fullName>
        <ecNumber evidence="6">3.6.1.28</ecNumber>
    </recommendedName>
</protein>
<evidence type="ECO:0000313" key="16">
    <source>
        <dbReference type="EMBL" id="KKY32073.1"/>
    </source>
</evidence>
<dbReference type="GO" id="GO:0000287">
    <property type="term" value="F:magnesium ion binding"/>
    <property type="evidence" value="ECO:0007669"/>
    <property type="project" value="TreeGrafter"/>
</dbReference>
<evidence type="ECO:0000256" key="12">
    <source>
        <dbReference type="ARBA" id="ARBA00022990"/>
    </source>
</evidence>
<evidence type="ECO:0000256" key="13">
    <source>
        <dbReference type="ARBA" id="ARBA00048194"/>
    </source>
</evidence>
<dbReference type="Pfam" id="PF01928">
    <property type="entry name" value="CYTH"/>
    <property type="match status" value="1"/>
</dbReference>
<dbReference type="GO" id="GO:0042357">
    <property type="term" value="P:thiamine diphosphate metabolic process"/>
    <property type="evidence" value="ECO:0007669"/>
    <property type="project" value="TreeGrafter"/>
</dbReference>
<keyword evidence="9" id="KW-0479">Metal-binding</keyword>
<evidence type="ECO:0000256" key="8">
    <source>
        <dbReference type="ARBA" id="ARBA00022490"/>
    </source>
</evidence>
<dbReference type="GO" id="GO:0005737">
    <property type="term" value="C:cytoplasm"/>
    <property type="evidence" value="ECO:0007669"/>
    <property type="project" value="UniProtKB-SubCell"/>
</dbReference>
<comment type="subunit">
    <text evidence="5">Monomer.</text>
</comment>
<dbReference type="STRING" id="1214573.A0A0G2HA03"/>
<evidence type="ECO:0000256" key="5">
    <source>
        <dbReference type="ARBA" id="ARBA00011245"/>
    </source>
</evidence>
<dbReference type="Proteomes" id="UP000034680">
    <property type="component" value="Unassembled WGS sequence"/>
</dbReference>
<dbReference type="PANTHER" id="PTHR14586">
    <property type="entry name" value="THIAMINE-TRIPHOSPHATASE"/>
    <property type="match status" value="1"/>
</dbReference>
<keyword evidence="8" id="KW-0963">Cytoplasm</keyword>
<feature type="domain" description="CYTH" evidence="15">
    <location>
        <begin position="63"/>
        <end position="267"/>
    </location>
</feature>
<keyword evidence="11" id="KW-0460">Magnesium</keyword>
<evidence type="ECO:0000259" key="15">
    <source>
        <dbReference type="SMART" id="SM01118"/>
    </source>
</evidence>
<evidence type="ECO:0000256" key="7">
    <source>
        <dbReference type="ARBA" id="ARBA00020088"/>
    </source>
</evidence>
<dbReference type="InterPro" id="IPR023577">
    <property type="entry name" value="CYTH_domain"/>
</dbReference>
<evidence type="ECO:0000256" key="3">
    <source>
        <dbReference type="ARBA" id="ARBA00004496"/>
    </source>
</evidence>
<gene>
    <name evidence="16" type="ORF">UCDDA912_g07976</name>
</gene>
<evidence type="ECO:0000256" key="2">
    <source>
        <dbReference type="ARBA" id="ARBA00002106"/>
    </source>
</evidence>
<sequence>MMAAFGPARTAQGMSRRFAAGGGTPSIPTYRPAIFRAVSPLARQHASRPSNSRASSSQPRRPVLEVERKFAPTAASILQLGQNSGEPAFGSVVHKGTTCFEDTYYDTPEDTLSKAGVWIRRREGGFGRGARRSTGHGRAGPGNAFWEAKVRLGCDFVNSACREVAGAREISAMLGALVPGSELDARLGPRGGGVREMARFVTERTGYIVDGKFTVVIDVTDFGHTVGEVELERAATEAPCEGEDRALAIAAMDKEIDVFMRRFLWAFPRAKPVGKLTAYFDHKDGRSPHEQS</sequence>
<evidence type="ECO:0000256" key="1">
    <source>
        <dbReference type="ARBA" id="ARBA00001946"/>
    </source>
</evidence>
<comment type="function">
    <text evidence="2">Hydrolase highly specific for thiamine triphosphate (ThTP).</text>
</comment>
<dbReference type="SUPFAM" id="SSF55154">
    <property type="entry name" value="CYTH-like phosphatases"/>
    <property type="match status" value="1"/>
</dbReference>
<dbReference type="Gene3D" id="2.40.320.10">
    <property type="entry name" value="Hypothetical Protein Pfu-838710-001"/>
    <property type="match status" value="1"/>
</dbReference>
<evidence type="ECO:0000256" key="4">
    <source>
        <dbReference type="ARBA" id="ARBA00008181"/>
    </source>
</evidence>
<dbReference type="EMBL" id="LCUC01000345">
    <property type="protein sequence ID" value="KKY32073.1"/>
    <property type="molecule type" value="Genomic_DNA"/>
</dbReference>
<comment type="similarity">
    <text evidence="4">Belongs to the ThTPase family.</text>
</comment>
<evidence type="ECO:0000256" key="10">
    <source>
        <dbReference type="ARBA" id="ARBA00022801"/>
    </source>
</evidence>
<proteinExistence type="inferred from homology"/>
<keyword evidence="17" id="KW-1185">Reference proteome</keyword>
<accession>A0A0G2HA03</accession>
<comment type="subcellular location">
    <subcellularLocation>
        <location evidence="3">Cytoplasm</location>
    </subcellularLocation>
</comment>
<comment type="cofactor">
    <cofactor evidence="1">
        <name>Mg(2+)</name>
        <dbReference type="ChEBI" id="CHEBI:18420"/>
    </cofactor>
</comment>
<evidence type="ECO:0000256" key="11">
    <source>
        <dbReference type="ARBA" id="ARBA00022842"/>
    </source>
</evidence>